<gene>
    <name evidence="1" type="ORF">L6452_19736</name>
</gene>
<proteinExistence type="predicted"/>
<evidence type="ECO:0000313" key="1">
    <source>
        <dbReference type="EMBL" id="KAI3718851.1"/>
    </source>
</evidence>
<name>A0ACB9B9E4_ARCLA</name>
<protein>
    <submittedName>
        <fullName evidence="1">Uncharacterized protein</fullName>
    </submittedName>
</protein>
<dbReference type="EMBL" id="CM042052">
    <property type="protein sequence ID" value="KAI3718851.1"/>
    <property type="molecule type" value="Genomic_DNA"/>
</dbReference>
<dbReference type="Proteomes" id="UP001055879">
    <property type="component" value="Linkage Group LG06"/>
</dbReference>
<keyword evidence="2" id="KW-1185">Reference proteome</keyword>
<reference evidence="1 2" key="2">
    <citation type="journal article" date="2022" name="Mol. Ecol. Resour.">
        <title>The genomes of chicory, endive, great burdock and yacon provide insights into Asteraceae paleo-polyploidization history and plant inulin production.</title>
        <authorList>
            <person name="Fan W."/>
            <person name="Wang S."/>
            <person name="Wang H."/>
            <person name="Wang A."/>
            <person name="Jiang F."/>
            <person name="Liu H."/>
            <person name="Zhao H."/>
            <person name="Xu D."/>
            <person name="Zhang Y."/>
        </authorList>
    </citation>
    <scope>NUCLEOTIDE SEQUENCE [LARGE SCALE GENOMIC DNA]</scope>
    <source>
        <strain evidence="2">cv. Niubang</strain>
    </source>
</reference>
<evidence type="ECO:0000313" key="2">
    <source>
        <dbReference type="Proteomes" id="UP001055879"/>
    </source>
</evidence>
<accession>A0ACB9B9E4</accession>
<organism evidence="1 2">
    <name type="scientific">Arctium lappa</name>
    <name type="common">Greater burdock</name>
    <name type="synonym">Lappa major</name>
    <dbReference type="NCBI Taxonomy" id="4217"/>
    <lineage>
        <taxon>Eukaryota</taxon>
        <taxon>Viridiplantae</taxon>
        <taxon>Streptophyta</taxon>
        <taxon>Embryophyta</taxon>
        <taxon>Tracheophyta</taxon>
        <taxon>Spermatophyta</taxon>
        <taxon>Magnoliopsida</taxon>
        <taxon>eudicotyledons</taxon>
        <taxon>Gunneridae</taxon>
        <taxon>Pentapetalae</taxon>
        <taxon>asterids</taxon>
        <taxon>campanulids</taxon>
        <taxon>Asterales</taxon>
        <taxon>Asteraceae</taxon>
        <taxon>Carduoideae</taxon>
        <taxon>Cardueae</taxon>
        <taxon>Arctiinae</taxon>
        <taxon>Arctium</taxon>
    </lineage>
</organism>
<comment type="caution">
    <text evidence="1">The sequence shown here is derived from an EMBL/GenBank/DDBJ whole genome shotgun (WGS) entry which is preliminary data.</text>
</comment>
<sequence>MIIVENLCNNSTLCKYPWSDKDDSSSNEILHRGSRRLLPLWGPRGRAPDARLADRSATCLGRFKFSSSFKEGKAQF</sequence>
<reference evidence="2" key="1">
    <citation type="journal article" date="2022" name="Mol. Ecol. Resour.">
        <title>The genomes of chicory, endive, great burdock and yacon provide insights into Asteraceae palaeo-polyploidization history and plant inulin production.</title>
        <authorList>
            <person name="Fan W."/>
            <person name="Wang S."/>
            <person name="Wang H."/>
            <person name="Wang A."/>
            <person name="Jiang F."/>
            <person name="Liu H."/>
            <person name="Zhao H."/>
            <person name="Xu D."/>
            <person name="Zhang Y."/>
        </authorList>
    </citation>
    <scope>NUCLEOTIDE SEQUENCE [LARGE SCALE GENOMIC DNA]</scope>
    <source>
        <strain evidence="2">cv. Niubang</strain>
    </source>
</reference>